<name>A0A226D317_FOLCA</name>
<feature type="region of interest" description="Disordered" evidence="1">
    <location>
        <begin position="66"/>
        <end position="212"/>
    </location>
</feature>
<gene>
    <name evidence="2" type="ORF">Fcan01_26080</name>
</gene>
<dbReference type="EMBL" id="LNIX01000041">
    <property type="protein sequence ID" value="OXA39117.1"/>
    <property type="molecule type" value="Genomic_DNA"/>
</dbReference>
<comment type="caution">
    <text evidence="2">The sequence shown here is derived from an EMBL/GenBank/DDBJ whole genome shotgun (WGS) entry which is preliminary data.</text>
</comment>
<accession>A0A226D317</accession>
<reference evidence="2 3" key="1">
    <citation type="submission" date="2015-12" db="EMBL/GenBank/DDBJ databases">
        <title>The genome of Folsomia candida.</title>
        <authorList>
            <person name="Faddeeva A."/>
            <person name="Derks M.F."/>
            <person name="Anvar Y."/>
            <person name="Smit S."/>
            <person name="Van Straalen N."/>
            <person name="Roelofs D."/>
        </authorList>
    </citation>
    <scope>NUCLEOTIDE SEQUENCE [LARGE SCALE GENOMIC DNA]</scope>
    <source>
        <strain evidence="2 3">VU population</strain>
        <tissue evidence="2">Whole body</tissue>
    </source>
</reference>
<dbReference type="Proteomes" id="UP000198287">
    <property type="component" value="Unassembled WGS sequence"/>
</dbReference>
<evidence type="ECO:0000256" key="1">
    <source>
        <dbReference type="SAM" id="MobiDB-lite"/>
    </source>
</evidence>
<protein>
    <submittedName>
        <fullName evidence="2">Uncharacterized protein</fullName>
    </submittedName>
</protein>
<sequence>ETTAICGLSGEEEGTVGLNRGATEVAYSLFLPQPPRCLVSPVASIAASLQVTAASLPLETFPLKIKVSGSKSPPRTTRTPLLPNNPHCRRNISNMTSLTCSMPPPPPPPPRRPNENKVEHVTEKVEEDEDKEKKEGEDKEKKESEVKEKKESEVKEKKEEPDRSQRGRDGPVERISVGDSPPRQIRPRGRARGSVPGGFGRRQPYPLRDGRSVRPYRAPTPIQPNQAVNPGAPIPANNLRRNVYAYRHCFACGAMAHPRAPSCSQCRVRFADRRCGLCFAPVGADMEITGHICFLCGSVYEIVGVYSSV</sequence>
<evidence type="ECO:0000313" key="2">
    <source>
        <dbReference type="EMBL" id="OXA39117.1"/>
    </source>
</evidence>
<feature type="compositionally biased region" description="Polar residues" evidence="1">
    <location>
        <begin position="91"/>
        <end position="100"/>
    </location>
</feature>
<proteinExistence type="predicted"/>
<feature type="compositionally biased region" description="Low complexity" evidence="1">
    <location>
        <begin position="73"/>
        <end position="86"/>
    </location>
</feature>
<evidence type="ECO:0000313" key="3">
    <source>
        <dbReference type="Proteomes" id="UP000198287"/>
    </source>
</evidence>
<dbReference type="AlphaFoldDB" id="A0A226D317"/>
<feature type="compositionally biased region" description="Basic and acidic residues" evidence="1">
    <location>
        <begin position="131"/>
        <end position="172"/>
    </location>
</feature>
<feature type="non-terminal residue" evidence="2">
    <location>
        <position position="1"/>
    </location>
</feature>
<organism evidence="2 3">
    <name type="scientific">Folsomia candida</name>
    <name type="common">Springtail</name>
    <dbReference type="NCBI Taxonomy" id="158441"/>
    <lineage>
        <taxon>Eukaryota</taxon>
        <taxon>Metazoa</taxon>
        <taxon>Ecdysozoa</taxon>
        <taxon>Arthropoda</taxon>
        <taxon>Hexapoda</taxon>
        <taxon>Collembola</taxon>
        <taxon>Entomobryomorpha</taxon>
        <taxon>Isotomoidea</taxon>
        <taxon>Isotomidae</taxon>
        <taxon>Proisotominae</taxon>
        <taxon>Folsomia</taxon>
    </lineage>
</organism>
<feature type="compositionally biased region" description="Pro residues" evidence="1">
    <location>
        <begin position="102"/>
        <end position="111"/>
    </location>
</feature>
<feature type="compositionally biased region" description="Basic and acidic residues" evidence="1">
    <location>
        <begin position="112"/>
        <end position="124"/>
    </location>
</feature>
<keyword evidence="3" id="KW-1185">Reference proteome</keyword>